<dbReference type="OrthoDB" id="4799037at2"/>
<evidence type="ECO:0000313" key="2">
    <source>
        <dbReference type="Proteomes" id="UP000320888"/>
    </source>
</evidence>
<dbReference type="RefSeq" id="WP_143941179.1">
    <property type="nucleotide sequence ID" value="NZ_VKLS01000066.1"/>
</dbReference>
<comment type="caution">
    <text evidence="1">The sequence shown here is derived from an EMBL/GenBank/DDBJ whole genome shotgun (WGS) entry which is preliminary data.</text>
</comment>
<proteinExistence type="predicted"/>
<protein>
    <submittedName>
        <fullName evidence="1">Uncharacterized protein</fullName>
    </submittedName>
</protein>
<dbReference type="AlphaFoldDB" id="A0A553ZMK7"/>
<organism evidence="1 2">
    <name type="scientific">Streptomyces benahoarensis</name>
    <dbReference type="NCBI Taxonomy" id="2595054"/>
    <lineage>
        <taxon>Bacteria</taxon>
        <taxon>Bacillati</taxon>
        <taxon>Actinomycetota</taxon>
        <taxon>Actinomycetes</taxon>
        <taxon>Kitasatosporales</taxon>
        <taxon>Streptomycetaceae</taxon>
        <taxon>Streptomyces</taxon>
    </lineage>
</organism>
<evidence type="ECO:0000313" key="1">
    <source>
        <dbReference type="EMBL" id="TSB42670.1"/>
    </source>
</evidence>
<name>A0A553ZMK7_9ACTN</name>
<dbReference type="EMBL" id="VKLS01000066">
    <property type="protein sequence ID" value="TSB42670.1"/>
    <property type="molecule type" value="Genomic_DNA"/>
</dbReference>
<keyword evidence="2" id="KW-1185">Reference proteome</keyword>
<dbReference type="Proteomes" id="UP000320888">
    <property type="component" value="Unassembled WGS sequence"/>
</dbReference>
<accession>A0A553ZMK7</accession>
<sequence>MSQAELITYVRIAEVLTALGMITQEKGRGVVEEFRDVAHEEITPLHHVSYALEDFGAAVSIHAEDVDFADVAYGELLADAAALTGGAVEVTEYRFEKADEDDPEDGRGVMYFTAQGQRHSFGVEQESNDYFDTGAAQAAIEALSPVDDPRDFRCVDYGPEGPYQGWDAIMVLATAEQRAALGHHLGLTFEDPCHGL</sequence>
<reference evidence="1 2" key="1">
    <citation type="submission" date="2019-07" db="EMBL/GenBank/DDBJ databases">
        <title>Draft genome for Streptomyces benahoarensis MZ03-48.</title>
        <authorList>
            <person name="Gonzalez-Pimentel J.L."/>
        </authorList>
    </citation>
    <scope>NUCLEOTIDE SEQUENCE [LARGE SCALE GENOMIC DNA]</scope>
    <source>
        <strain evidence="1 2">MZ03-48</strain>
    </source>
</reference>
<gene>
    <name evidence="1" type="ORF">FNZ23_08655</name>
</gene>